<feature type="disulfide bond" evidence="9">
    <location>
        <begin position="323"/>
        <end position="372"/>
    </location>
</feature>
<dbReference type="PROSITE" id="PS00141">
    <property type="entry name" value="ASP_PROTEASE"/>
    <property type="match status" value="1"/>
</dbReference>
<evidence type="ECO:0000256" key="3">
    <source>
        <dbReference type="ARBA" id="ARBA00022729"/>
    </source>
</evidence>
<organism evidence="14 15">
    <name type="scientific">Lepraria neglecta</name>
    <dbReference type="NCBI Taxonomy" id="209136"/>
    <lineage>
        <taxon>Eukaryota</taxon>
        <taxon>Fungi</taxon>
        <taxon>Dikarya</taxon>
        <taxon>Ascomycota</taxon>
        <taxon>Pezizomycotina</taxon>
        <taxon>Lecanoromycetes</taxon>
        <taxon>OSLEUM clade</taxon>
        <taxon>Lecanoromycetidae</taxon>
        <taxon>Lecanorales</taxon>
        <taxon>Lecanorineae</taxon>
        <taxon>Stereocaulaceae</taxon>
        <taxon>Lepraria</taxon>
    </lineage>
</organism>
<dbReference type="InterPro" id="IPR001969">
    <property type="entry name" value="Aspartic_peptidase_AS"/>
</dbReference>
<dbReference type="EMBL" id="JASNWA010000008">
    <property type="protein sequence ID" value="KAK3170590.1"/>
    <property type="molecule type" value="Genomic_DNA"/>
</dbReference>
<evidence type="ECO:0000313" key="15">
    <source>
        <dbReference type="Proteomes" id="UP001276659"/>
    </source>
</evidence>
<feature type="chain" id="PRO_5042008602" description="Probable aspartic-type endopeptidase OPSB" evidence="12">
    <location>
        <begin position="27"/>
        <end position="738"/>
    </location>
</feature>
<name>A0AAE0DIN3_9LECA</name>
<evidence type="ECO:0000256" key="5">
    <source>
        <dbReference type="ARBA" id="ARBA00022801"/>
    </source>
</evidence>
<dbReference type="AlphaFoldDB" id="A0AAE0DIN3"/>
<dbReference type="InterPro" id="IPR033876">
    <property type="entry name" value="SAP-like"/>
</dbReference>
<comment type="similarity">
    <text evidence="1 10">Belongs to the peptidase A1 family.</text>
</comment>
<keyword evidence="4 10" id="KW-0064">Aspartyl protease</keyword>
<evidence type="ECO:0000256" key="10">
    <source>
        <dbReference type="RuleBase" id="RU000454"/>
    </source>
</evidence>
<keyword evidence="11" id="KW-0812">Transmembrane</keyword>
<dbReference type="PANTHER" id="PTHR47966">
    <property type="entry name" value="BETA-SITE APP-CLEAVING ENZYME, ISOFORM A-RELATED"/>
    <property type="match status" value="1"/>
</dbReference>
<keyword evidence="11" id="KW-1133">Transmembrane helix</keyword>
<keyword evidence="15" id="KW-1185">Reference proteome</keyword>
<keyword evidence="9" id="KW-1015">Disulfide bond</keyword>
<feature type="active site" evidence="8">
    <location>
        <position position="89"/>
    </location>
</feature>
<evidence type="ECO:0000256" key="1">
    <source>
        <dbReference type="ARBA" id="ARBA00007447"/>
    </source>
</evidence>
<dbReference type="Pfam" id="PF13668">
    <property type="entry name" value="Ferritin_2"/>
    <property type="match status" value="1"/>
</dbReference>
<evidence type="ECO:0000259" key="13">
    <source>
        <dbReference type="PROSITE" id="PS51767"/>
    </source>
</evidence>
<evidence type="ECO:0000256" key="8">
    <source>
        <dbReference type="PIRSR" id="PIRSR601461-1"/>
    </source>
</evidence>
<dbReference type="InterPro" id="IPR033121">
    <property type="entry name" value="PEPTIDASE_A1"/>
</dbReference>
<dbReference type="PROSITE" id="PS51767">
    <property type="entry name" value="PEPTIDASE_A1"/>
    <property type="match status" value="1"/>
</dbReference>
<protein>
    <recommendedName>
        <fullName evidence="7">Probable aspartic-type endopeptidase OPSB</fullName>
    </recommendedName>
    <alternativeName>
        <fullName evidence="6">Probable aspartic-type endopeptidase opsB</fullName>
    </alternativeName>
</protein>
<keyword evidence="3 12" id="KW-0732">Signal</keyword>
<gene>
    <name evidence="14" type="ORF">OEA41_002671</name>
</gene>
<keyword evidence="2 10" id="KW-0645">Protease</keyword>
<sequence length="738" mass="78168">MPFYAPTALLGLCTLGALLTVNHVAAVPEASPKVFGLDFKKHVSRNTPLANRLQRRQKTITADITNEQIGYFINITVGTPPQSFSVQLDTGSADIWIPSANSPACGDQPDVCQAYGAFNVDQSSTAKQWGPDGAFQISYQDNTGVVGDYINDTLAIGNTVIKQMTMGLALQASSPQGIMGIGYDADESIAEQDPESIYPNVISQLKDQGYINTLAYSLWLNDLDTGSILFGGIDTDKFHGDIIVLPVQGASNVSYTEFTVALSSVSFTDAAGKTPLSQDSLQVPVILDSGTTITYLPDSVMNPIMSGVGAVNIDELGGLCVPCNLRSSKATFNFGFGGNGGPTIQVPFDEMVLPIVTYDGSSPQFKNGQDICNFGLASGGDGPFLFGDTFLRSAYVVYDLTSNQVGMAQTNFNATSSNVVEISGSSIPSASATASGAAVTQTFTGHPQETIAATHTGGSQATGGVPSPTFNLGVSATGKSGQKSSAFTPGPPRVEAMTIMTGLICLLSLVFGGSMEAPAHIRYILIFSSQLRLNLSIDFDIPLSWKVQGIVALAEEGAFNVQATPSSPSKWALKMVKIGESPGTPSSSHASNPSTIIGSIPYETIISLILITMLLTVLLLPLALTTISSFPLSHRYPNATTASNATTGDDFILNFALTLEYLQHAFYEGGFANFTEMDFVNAGLEDTFYTNLQQIHFDEQSHVSFLHSTLVAAKIQPTVKFEYDFPYTDVGSFVALGS</sequence>
<keyword evidence="5 10" id="KW-0378">Hydrolase</keyword>
<reference evidence="14" key="1">
    <citation type="submission" date="2022-11" db="EMBL/GenBank/DDBJ databases">
        <title>Chromosomal genome sequence assembly and mating type (MAT) locus characterization of the leprose asexual lichenized fungus Lepraria neglecta (Nyl.) Erichsen.</title>
        <authorList>
            <person name="Allen J.L."/>
            <person name="Pfeffer B."/>
        </authorList>
    </citation>
    <scope>NUCLEOTIDE SEQUENCE</scope>
    <source>
        <strain evidence="14">Allen 5258</strain>
    </source>
</reference>
<dbReference type="FunFam" id="2.40.70.10:FF:000011">
    <property type="entry name" value="Aspartic protease"/>
    <property type="match status" value="1"/>
</dbReference>
<dbReference type="Proteomes" id="UP001276659">
    <property type="component" value="Unassembled WGS sequence"/>
</dbReference>
<feature type="transmembrane region" description="Helical" evidence="11">
    <location>
        <begin position="605"/>
        <end position="627"/>
    </location>
</feature>
<dbReference type="Pfam" id="PF00026">
    <property type="entry name" value="Asp"/>
    <property type="match status" value="1"/>
</dbReference>
<feature type="active site" evidence="8">
    <location>
        <position position="288"/>
    </location>
</feature>
<dbReference type="InterPro" id="IPR001461">
    <property type="entry name" value="Aspartic_peptidase_A1"/>
</dbReference>
<feature type="domain" description="Peptidase A1" evidence="13">
    <location>
        <begin position="71"/>
        <end position="408"/>
    </location>
</feature>
<evidence type="ECO:0000256" key="6">
    <source>
        <dbReference type="ARBA" id="ARBA00067536"/>
    </source>
</evidence>
<dbReference type="PRINTS" id="PR00792">
    <property type="entry name" value="PEPSIN"/>
</dbReference>
<dbReference type="CDD" id="cd05474">
    <property type="entry name" value="SAP_like"/>
    <property type="match status" value="1"/>
</dbReference>
<dbReference type="GO" id="GO:0004190">
    <property type="term" value="F:aspartic-type endopeptidase activity"/>
    <property type="evidence" value="ECO:0007669"/>
    <property type="project" value="UniProtKB-KW"/>
</dbReference>
<evidence type="ECO:0000256" key="12">
    <source>
        <dbReference type="SAM" id="SignalP"/>
    </source>
</evidence>
<dbReference type="InterPro" id="IPR021109">
    <property type="entry name" value="Peptidase_aspartic_dom_sf"/>
</dbReference>
<evidence type="ECO:0000256" key="7">
    <source>
        <dbReference type="ARBA" id="ARBA00068059"/>
    </source>
</evidence>
<feature type="signal peptide" evidence="12">
    <location>
        <begin position="1"/>
        <end position="26"/>
    </location>
</feature>
<dbReference type="PANTHER" id="PTHR47966:SF65">
    <property type="entry name" value="ASPARTIC-TYPE ENDOPEPTIDASE"/>
    <property type="match status" value="1"/>
</dbReference>
<evidence type="ECO:0000313" key="14">
    <source>
        <dbReference type="EMBL" id="KAK3170590.1"/>
    </source>
</evidence>
<dbReference type="Gene3D" id="2.40.70.10">
    <property type="entry name" value="Acid Proteases"/>
    <property type="match status" value="2"/>
</dbReference>
<proteinExistence type="inferred from homology"/>
<dbReference type="SUPFAM" id="SSF50630">
    <property type="entry name" value="Acid proteases"/>
    <property type="match status" value="1"/>
</dbReference>
<evidence type="ECO:0000256" key="9">
    <source>
        <dbReference type="PIRSR" id="PIRSR601461-2"/>
    </source>
</evidence>
<dbReference type="GO" id="GO:0006508">
    <property type="term" value="P:proteolysis"/>
    <property type="evidence" value="ECO:0007669"/>
    <property type="project" value="UniProtKB-KW"/>
</dbReference>
<keyword evidence="11" id="KW-0472">Membrane</keyword>
<evidence type="ECO:0000256" key="4">
    <source>
        <dbReference type="ARBA" id="ARBA00022750"/>
    </source>
</evidence>
<evidence type="ECO:0000256" key="11">
    <source>
        <dbReference type="SAM" id="Phobius"/>
    </source>
</evidence>
<evidence type="ECO:0000256" key="2">
    <source>
        <dbReference type="ARBA" id="ARBA00022670"/>
    </source>
</evidence>
<comment type="caution">
    <text evidence="14">The sequence shown here is derived from an EMBL/GenBank/DDBJ whole genome shotgun (WGS) entry which is preliminary data.</text>
</comment>
<accession>A0AAE0DIN3</accession>